<evidence type="ECO:0000313" key="2">
    <source>
        <dbReference type="Proteomes" id="UP000183639"/>
    </source>
</evidence>
<evidence type="ECO:0000313" key="1">
    <source>
        <dbReference type="EMBL" id="SFH77276.1"/>
    </source>
</evidence>
<protein>
    <submittedName>
        <fullName evidence="1">Uncharacterized protein</fullName>
    </submittedName>
</protein>
<accession>A0A1I3CSH0</accession>
<reference evidence="1 2" key="1">
    <citation type="submission" date="2016-10" db="EMBL/GenBank/DDBJ databases">
        <authorList>
            <person name="de Groot N.N."/>
        </authorList>
    </citation>
    <scope>NUCLEOTIDE SEQUENCE [LARGE SCALE GENOMIC DNA]</scope>
    <source>
        <strain evidence="1 2">Z108</strain>
    </source>
</reference>
<organism evidence="1 2">
    <name type="scientific">Selenomonas ruminantium</name>
    <dbReference type="NCBI Taxonomy" id="971"/>
    <lineage>
        <taxon>Bacteria</taxon>
        <taxon>Bacillati</taxon>
        <taxon>Bacillota</taxon>
        <taxon>Negativicutes</taxon>
        <taxon>Selenomonadales</taxon>
        <taxon>Selenomonadaceae</taxon>
        <taxon>Selenomonas</taxon>
    </lineage>
</organism>
<dbReference type="Proteomes" id="UP000183639">
    <property type="component" value="Unassembled WGS sequence"/>
</dbReference>
<name>A0A1I3CSH0_SELRU</name>
<proteinExistence type="predicted"/>
<dbReference type="EMBL" id="FOQK01000004">
    <property type="protein sequence ID" value="SFH77276.1"/>
    <property type="molecule type" value="Genomic_DNA"/>
</dbReference>
<sequence length="56" mass="6347">MRAVSVEDLKTGMILARTIVNPDMVVVLSENTLLTKAHITRLTFLNIPVVYIKDEY</sequence>
<dbReference type="AlphaFoldDB" id="A0A1I3CSH0"/>
<gene>
    <name evidence="1" type="ORF">SAMN04487861_104100</name>
</gene>